<proteinExistence type="predicted"/>
<keyword evidence="2" id="KW-1185">Reference proteome</keyword>
<evidence type="ECO:0000313" key="1">
    <source>
        <dbReference type="EMBL" id="KHF39674.1"/>
    </source>
</evidence>
<dbReference type="AlphaFoldDB" id="A0A0B0IHW7"/>
<sequence length="83" mass="9661">MPITNQDKLRLLKDLLENQAAENYMTTDEAEQIKRLLSSLTDDPSLQPIVTQTLSMIQEKHQLNHEPFQQNDVEQWLNALTLE</sequence>
<organism evidence="1 2">
    <name type="scientific">Halalkalibacter okhensis</name>
    <dbReference type="NCBI Taxonomy" id="333138"/>
    <lineage>
        <taxon>Bacteria</taxon>
        <taxon>Bacillati</taxon>
        <taxon>Bacillota</taxon>
        <taxon>Bacilli</taxon>
        <taxon>Bacillales</taxon>
        <taxon>Bacillaceae</taxon>
        <taxon>Halalkalibacter</taxon>
    </lineage>
</organism>
<gene>
    <name evidence="1" type="ORF">LQ50_13670</name>
</gene>
<reference evidence="1 2" key="1">
    <citation type="submission" date="2014-09" db="EMBL/GenBank/DDBJ databases">
        <title>Genome sequencing and annotation of Bacillus Okhensis strain Kh10-101T.</title>
        <authorList>
            <person name="Prakash J.S."/>
        </authorList>
    </citation>
    <scope>NUCLEOTIDE SEQUENCE [LARGE SCALE GENOMIC DNA]</scope>
    <source>
        <strain evidence="2">Kh10-101T</strain>
    </source>
</reference>
<dbReference type="Proteomes" id="UP000030832">
    <property type="component" value="Unassembled WGS sequence"/>
</dbReference>
<comment type="caution">
    <text evidence="1">The sequence shown here is derived from an EMBL/GenBank/DDBJ whole genome shotgun (WGS) entry which is preliminary data.</text>
</comment>
<dbReference type="OrthoDB" id="2931117at2"/>
<dbReference type="InterPro" id="IPR025547">
    <property type="entry name" value="YtzH"/>
</dbReference>
<dbReference type="RefSeq" id="WP_034629893.1">
    <property type="nucleotide sequence ID" value="NZ_JRJU01000016.1"/>
</dbReference>
<name>A0A0B0IHW7_9BACI</name>
<protein>
    <submittedName>
        <fullName evidence="1">Uncharacterized protein</fullName>
    </submittedName>
</protein>
<dbReference type="EMBL" id="JRJU01000016">
    <property type="protein sequence ID" value="KHF39674.1"/>
    <property type="molecule type" value="Genomic_DNA"/>
</dbReference>
<dbReference type="Pfam" id="PF14165">
    <property type="entry name" value="YtzH"/>
    <property type="match status" value="1"/>
</dbReference>
<accession>A0A0B0IHW7</accession>
<evidence type="ECO:0000313" key="2">
    <source>
        <dbReference type="Proteomes" id="UP000030832"/>
    </source>
</evidence>
<dbReference type="eggNOG" id="ENOG5032AJ1">
    <property type="taxonomic scope" value="Bacteria"/>
</dbReference>